<comment type="caution">
    <text evidence="1">The sequence shown here is derived from an EMBL/GenBank/DDBJ whole genome shotgun (WGS) entry which is preliminary data.</text>
</comment>
<gene>
    <name evidence="1" type="ORF">HZH66_001524</name>
</gene>
<dbReference type="AlphaFoldDB" id="A0A834KTK4"/>
<evidence type="ECO:0000313" key="1">
    <source>
        <dbReference type="EMBL" id="KAF7412628.1"/>
    </source>
</evidence>
<name>A0A834KTK4_VESVU</name>
<keyword evidence="2" id="KW-1185">Reference proteome</keyword>
<dbReference type="EMBL" id="JACSEA010000001">
    <property type="protein sequence ID" value="KAF7412628.1"/>
    <property type="molecule type" value="Genomic_DNA"/>
</dbReference>
<accession>A0A834KTK4</accession>
<protein>
    <submittedName>
        <fullName evidence="1">Uncharacterized protein</fullName>
    </submittedName>
</protein>
<dbReference type="Proteomes" id="UP000614350">
    <property type="component" value="Unassembled WGS sequence"/>
</dbReference>
<proteinExistence type="predicted"/>
<organism evidence="1 2">
    <name type="scientific">Vespula vulgaris</name>
    <name type="common">Yellow jacket</name>
    <name type="synonym">Wasp</name>
    <dbReference type="NCBI Taxonomy" id="7454"/>
    <lineage>
        <taxon>Eukaryota</taxon>
        <taxon>Metazoa</taxon>
        <taxon>Ecdysozoa</taxon>
        <taxon>Arthropoda</taxon>
        <taxon>Hexapoda</taxon>
        <taxon>Insecta</taxon>
        <taxon>Pterygota</taxon>
        <taxon>Neoptera</taxon>
        <taxon>Endopterygota</taxon>
        <taxon>Hymenoptera</taxon>
        <taxon>Apocrita</taxon>
        <taxon>Aculeata</taxon>
        <taxon>Vespoidea</taxon>
        <taxon>Vespidae</taxon>
        <taxon>Vespinae</taxon>
        <taxon>Vespula</taxon>
    </lineage>
</organism>
<sequence length="95" mass="10615">MLPFGCGLLTKSSNLFDFVPSMKRNEGISLIATTWFVKRGTQEEHARIPSSWSHFKDDIEGQGSPLRRSCGLHCLIRKSLAWATDIPVTSMVPSH</sequence>
<reference evidence="1" key="1">
    <citation type="journal article" date="2020" name="G3 (Bethesda)">
        <title>High-Quality Assemblies for Three Invasive Social Wasps from the &lt;i&gt;Vespula&lt;/i&gt; Genus.</title>
        <authorList>
            <person name="Harrop T.W.R."/>
            <person name="Guhlin J."/>
            <person name="McLaughlin G.M."/>
            <person name="Permina E."/>
            <person name="Stockwell P."/>
            <person name="Gilligan J."/>
            <person name="Le Lec M.F."/>
            <person name="Gruber M.A.M."/>
            <person name="Quinn O."/>
            <person name="Lovegrove M."/>
            <person name="Duncan E.J."/>
            <person name="Remnant E.J."/>
            <person name="Van Eeckhoven J."/>
            <person name="Graham B."/>
            <person name="Knapp R.A."/>
            <person name="Langford K.W."/>
            <person name="Kronenberg Z."/>
            <person name="Press M.O."/>
            <person name="Eacker S.M."/>
            <person name="Wilson-Rankin E.E."/>
            <person name="Purcell J."/>
            <person name="Lester P.J."/>
            <person name="Dearden P.K."/>
        </authorList>
    </citation>
    <scope>NUCLEOTIDE SEQUENCE</scope>
    <source>
        <strain evidence="1">Marl-1</strain>
    </source>
</reference>
<evidence type="ECO:0000313" key="2">
    <source>
        <dbReference type="Proteomes" id="UP000614350"/>
    </source>
</evidence>